<keyword evidence="3" id="KW-1185">Reference proteome</keyword>
<dbReference type="RefSeq" id="XP_066652188.1">
    <property type="nucleotide sequence ID" value="XM_066803682.1"/>
</dbReference>
<comment type="caution">
    <text evidence="2">The sequence shown here is derived from an EMBL/GenBank/DDBJ whole genome shotgun (WGS) entry which is preliminary data.</text>
</comment>
<proteinExistence type="predicted"/>
<accession>A0ABR1LC44</accession>
<name>A0ABR1LC44_9PEZI</name>
<evidence type="ECO:0000256" key="1">
    <source>
        <dbReference type="SAM" id="MobiDB-lite"/>
    </source>
</evidence>
<dbReference type="EMBL" id="JBBPEH010000010">
    <property type="protein sequence ID" value="KAK7532795.1"/>
    <property type="molecule type" value="Genomic_DNA"/>
</dbReference>
<evidence type="ECO:0000313" key="2">
    <source>
        <dbReference type="EMBL" id="KAK7532795.1"/>
    </source>
</evidence>
<evidence type="ECO:0000313" key="3">
    <source>
        <dbReference type="Proteomes" id="UP001360953"/>
    </source>
</evidence>
<dbReference type="Proteomes" id="UP001360953">
    <property type="component" value="Unassembled WGS sequence"/>
</dbReference>
<dbReference type="GeneID" id="92036588"/>
<reference evidence="2 3" key="1">
    <citation type="submission" date="2024-04" db="EMBL/GenBank/DDBJ databases">
        <title>Phyllosticta paracitricarpa is synonymous to the EU quarantine fungus P. citricarpa based on phylogenomic analyses.</title>
        <authorList>
            <consortium name="Lawrence Berkeley National Laboratory"/>
            <person name="Van ingen-buijs V.A."/>
            <person name="Van westerhoven A.C."/>
            <person name="Haridas S."/>
            <person name="Skiadas P."/>
            <person name="Martin F."/>
            <person name="Groenewald J.Z."/>
            <person name="Crous P.W."/>
            <person name="Seidl M.F."/>
        </authorList>
    </citation>
    <scope>NUCLEOTIDE SEQUENCE [LARGE SCALE GENOMIC DNA]</scope>
    <source>
        <strain evidence="2 3">CPC 17464</strain>
    </source>
</reference>
<sequence>MFDITKHLGSAKYFHGPANCAPFPELMEDGVSRTIHLDFAPSSALTSFRVPLRSSRQSEVLGVGQAEELRIGSEVVFVFAASPDHGILHAPVFPRLGPEAGSHADGLHAARRPSKRPKALDGSIHDSHNTSKPQPKSLKLDSTVAGPSMALIRGEGQSAGRKRKASSEPEDPEKRSRNDADLPGSEQTPGPKEKPKILNFKLGPVAHGYRPAPSFTFSSPADLDPIKAAPQRRNMLVVDVDALGDSIKLQRQLREKDGVGLLWTDAGGSLHAAPLLPLPS</sequence>
<organism evidence="2 3">
    <name type="scientific">Phyllosticta citribraziliensis</name>
    <dbReference type="NCBI Taxonomy" id="989973"/>
    <lineage>
        <taxon>Eukaryota</taxon>
        <taxon>Fungi</taxon>
        <taxon>Dikarya</taxon>
        <taxon>Ascomycota</taxon>
        <taxon>Pezizomycotina</taxon>
        <taxon>Dothideomycetes</taxon>
        <taxon>Dothideomycetes incertae sedis</taxon>
        <taxon>Botryosphaeriales</taxon>
        <taxon>Phyllostictaceae</taxon>
        <taxon>Phyllosticta</taxon>
    </lineage>
</organism>
<gene>
    <name evidence="2" type="ORF">J3D65DRAFT_679330</name>
</gene>
<feature type="region of interest" description="Disordered" evidence="1">
    <location>
        <begin position="99"/>
        <end position="197"/>
    </location>
</feature>
<protein>
    <submittedName>
        <fullName evidence="2">Uncharacterized protein</fullName>
    </submittedName>
</protein>